<keyword evidence="2" id="KW-1185">Reference proteome</keyword>
<reference evidence="1 2" key="1">
    <citation type="submission" date="2016-10" db="EMBL/GenBank/DDBJ databases">
        <authorList>
            <person name="de Groot N.N."/>
        </authorList>
    </citation>
    <scope>NUCLEOTIDE SEQUENCE [LARGE SCALE GENOMIC DNA]</scope>
    <source>
        <strain evidence="1 2">CGMCC 1.7031</strain>
    </source>
</reference>
<sequence length="186" mass="22027">MTHSNLFLTLLSIILCDIALAQKNRFPDIPAEKMGILVGTVAIKNKRTIASKHYFLFANDSIKTYLDKKVREPTIWKANLTQYKYSLQADDFLWKKDKTWYYSFKIMIPAGVYTFYELEIFQNTGYMQSTIKAPIQDYNIVFEVKPGQINYLGELNLEMKTWNIYLENEYERDKVKLNKEYKLNLE</sequence>
<accession>A0A1G5K0V3</accession>
<dbReference type="RefSeq" id="WP_091146122.1">
    <property type="nucleotide sequence ID" value="NZ_FMVF01000019.1"/>
</dbReference>
<dbReference type="OrthoDB" id="1425333at2"/>
<dbReference type="AlphaFoldDB" id="A0A1G5K0V3"/>
<protein>
    <submittedName>
        <fullName evidence="1">Uncharacterized protein</fullName>
    </submittedName>
</protein>
<evidence type="ECO:0000313" key="2">
    <source>
        <dbReference type="Proteomes" id="UP000199354"/>
    </source>
</evidence>
<dbReference type="EMBL" id="FMVF01000019">
    <property type="protein sequence ID" value="SCY94206.1"/>
    <property type="molecule type" value="Genomic_DNA"/>
</dbReference>
<organism evidence="1 2">
    <name type="scientific">Flavobacterium caeni</name>
    <dbReference type="NCBI Taxonomy" id="490189"/>
    <lineage>
        <taxon>Bacteria</taxon>
        <taxon>Pseudomonadati</taxon>
        <taxon>Bacteroidota</taxon>
        <taxon>Flavobacteriia</taxon>
        <taxon>Flavobacteriales</taxon>
        <taxon>Flavobacteriaceae</taxon>
        <taxon>Flavobacterium</taxon>
    </lineage>
</organism>
<proteinExistence type="predicted"/>
<name>A0A1G5K0V3_9FLAO</name>
<gene>
    <name evidence="1" type="ORF">SAMN02927903_03012</name>
</gene>
<dbReference type="Proteomes" id="UP000199354">
    <property type="component" value="Unassembled WGS sequence"/>
</dbReference>
<evidence type="ECO:0000313" key="1">
    <source>
        <dbReference type="EMBL" id="SCY94206.1"/>
    </source>
</evidence>